<feature type="domain" description="Mycothiol-dependent maleylpyruvate isomerase metal-binding" evidence="1">
    <location>
        <begin position="7"/>
        <end position="82"/>
    </location>
</feature>
<dbReference type="EMBL" id="CP011309">
    <property type="protein sequence ID" value="AKF27711.1"/>
    <property type="molecule type" value="Genomic_DNA"/>
</dbReference>
<proteinExistence type="predicted"/>
<dbReference type="Proteomes" id="UP000034037">
    <property type="component" value="Chromosome"/>
</dbReference>
<dbReference type="InterPro" id="IPR034660">
    <property type="entry name" value="DinB/YfiT-like"/>
</dbReference>
<dbReference type="RefSeq" id="WP_003861666.1">
    <property type="nucleotide sequence ID" value="NZ_CP011309.1"/>
</dbReference>
<dbReference type="Pfam" id="PF11716">
    <property type="entry name" value="MDMPI_N"/>
    <property type="match status" value="1"/>
</dbReference>
<dbReference type="AlphaFoldDB" id="A0A0F6WQW9"/>
<accession>A0A0F6WQW9</accession>
<evidence type="ECO:0000313" key="2">
    <source>
        <dbReference type="EMBL" id="AKF27711.1"/>
    </source>
</evidence>
<dbReference type="NCBIfam" id="TIGR03085">
    <property type="entry name" value="TIGR03085 family metal-binding protein"/>
    <property type="match status" value="1"/>
</dbReference>
<keyword evidence="3" id="KW-1185">Reference proteome</keyword>
<evidence type="ECO:0000313" key="3">
    <source>
        <dbReference type="Proteomes" id="UP000034037"/>
    </source>
</evidence>
<dbReference type="SUPFAM" id="SSF109854">
    <property type="entry name" value="DinB/YfiT-like putative metalloenzymes"/>
    <property type="match status" value="1"/>
</dbReference>
<name>A0A0F6WQW9_9CORY</name>
<gene>
    <name evidence="2" type="ORF">YH66_09205</name>
</gene>
<dbReference type="PATRIC" id="fig|92706.3.peg.1917"/>
<dbReference type="InterPro" id="IPR024344">
    <property type="entry name" value="MDMPI_metal-binding"/>
</dbReference>
<dbReference type="HOGENOM" id="CLU_1287934_0_0_11"/>
<dbReference type="GO" id="GO:0046872">
    <property type="term" value="F:metal ion binding"/>
    <property type="evidence" value="ECO:0007669"/>
    <property type="project" value="InterPro"/>
</dbReference>
<organism evidence="2 3">
    <name type="scientific">[Brevibacterium] flavum</name>
    <dbReference type="NCBI Taxonomy" id="92706"/>
    <lineage>
        <taxon>Bacteria</taxon>
        <taxon>Bacillati</taxon>
        <taxon>Actinomycetota</taxon>
        <taxon>Actinomycetes</taxon>
        <taxon>Mycobacteriales</taxon>
        <taxon>Corynebacteriaceae</taxon>
        <taxon>Corynebacterium</taxon>
    </lineage>
</organism>
<reference evidence="2 3" key="1">
    <citation type="submission" date="2015-04" db="EMBL/GenBank/DDBJ databases">
        <title>Complete Genome Sequence of Brevibacterium flavum ATCC 15168.</title>
        <authorList>
            <person name="Ahn J."/>
            <person name="Park G."/>
            <person name="Jeon W."/>
            <person name="Jang Y."/>
            <person name="Jang M."/>
            <person name="Lee H."/>
            <person name="Lee H."/>
        </authorList>
    </citation>
    <scope>NUCLEOTIDE SEQUENCE [LARGE SCALE GENOMIC DNA]</scope>
    <source>
        <strain evidence="2 3">ATCC 15168</strain>
    </source>
</reference>
<dbReference type="InterPro" id="IPR017517">
    <property type="entry name" value="Maleyloyr_isom"/>
</dbReference>
<protein>
    <recommendedName>
        <fullName evidence="1">Mycothiol-dependent maleylpyruvate isomerase metal-binding domain-containing protein</fullName>
    </recommendedName>
</protein>
<sequence>MNLAQTERAALQASLLEKGPDAPTLCGEWTTKDLAAHLYVREQKPGAALRSMLPGKQDPAKEEFEEALTRPYVDVVNAWAEGPQGLNPWRALDSIGNGMEHFIHHEDVLRGALQPGDEVEVRPMDHAHGKELHRILKLLAPRMIKSPRPVVLAPVGFPRIVLHEGRGVSADGENVCRISGGVGELLLWLSGRDVVKLTFEGNQEGVVRGSL</sequence>
<dbReference type="InterPro" id="IPR017519">
    <property type="entry name" value="CHP03085"/>
</dbReference>
<evidence type="ECO:0000259" key="1">
    <source>
        <dbReference type="Pfam" id="PF11716"/>
    </source>
</evidence>
<dbReference type="NCBIfam" id="TIGR03083">
    <property type="entry name" value="maleylpyruvate isomerase family mycothiol-dependent enzyme"/>
    <property type="match status" value="1"/>
</dbReference>